<gene>
    <name evidence="1" type="ORF">AVEN_119677_1</name>
</gene>
<protein>
    <submittedName>
        <fullName evidence="1">Uncharacterized protein</fullName>
    </submittedName>
</protein>
<evidence type="ECO:0000313" key="2">
    <source>
        <dbReference type="Proteomes" id="UP000499080"/>
    </source>
</evidence>
<evidence type="ECO:0000313" key="1">
    <source>
        <dbReference type="EMBL" id="GBN02160.1"/>
    </source>
</evidence>
<keyword evidence="2" id="KW-1185">Reference proteome</keyword>
<proteinExistence type="predicted"/>
<organism evidence="1 2">
    <name type="scientific">Araneus ventricosus</name>
    <name type="common">Orbweaver spider</name>
    <name type="synonym">Epeira ventricosa</name>
    <dbReference type="NCBI Taxonomy" id="182803"/>
    <lineage>
        <taxon>Eukaryota</taxon>
        <taxon>Metazoa</taxon>
        <taxon>Ecdysozoa</taxon>
        <taxon>Arthropoda</taxon>
        <taxon>Chelicerata</taxon>
        <taxon>Arachnida</taxon>
        <taxon>Araneae</taxon>
        <taxon>Araneomorphae</taxon>
        <taxon>Entelegynae</taxon>
        <taxon>Araneoidea</taxon>
        <taxon>Araneidae</taxon>
        <taxon>Araneus</taxon>
    </lineage>
</organism>
<comment type="caution">
    <text evidence="1">The sequence shown here is derived from an EMBL/GenBank/DDBJ whole genome shotgun (WGS) entry which is preliminary data.</text>
</comment>
<name>A0A4Y2KJT9_ARAVE</name>
<dbReference type="Proteomes" id="UP000499080">
    <property type="component" value="Unassembled WGS sequence"/>
</dbReference>
<reference evidence="1 2" key="1">
    <citation type="journal article" date="2019" name="Sci. Rep.">
        <title>Orb-weaving spider Araneus ventricosus genome elucidates the spidroin gene catalogue.</title>
        <authorList>
            <person name="Kono N."/>
            <person name="Nakamura H."/>
            <person name="Ohtoshi R."/>
            <person name="Moran D.A.P."/>
            <person name="Shinohara A."/>
            <person name="Yoshida Y."/>
            <person name="Fujiwara M."/>
            <person name="Mori M."/>
            <person name="Tomita M."/>
            <person name="Arakawa K."/>
        </authorList>
    </citation>
    <scope>NUCLEOTIDE SEQUENCE [LARGE SCALE GENOMIC DNA]</scope>
</reference>
<dbReference type="EMBL" id="BGPR01004682">
    <property type="protein sequence ID" value="GBN02160.1"/>
    <property type="molecule type" value="Genomic_DNA"/>
</dbReference>
<sequence length="100" mass="11370">MWEGVTKRTFIYAWKKRWPKSVVEWEGFETVPVEPAVHETVSLVQIMGLEEEIDSDELEGGHSQELSTEKLTELQCFTARSYGGERVRGGGGNQRKNLAQ</sequence>
<accession>A0A4Y2KJT9</accession>
<dbReference type="AlphaFoldDB" id="A0A4Y2KJT9"/>